<feature type="compositionally biased region" description="Polar residues" evidence="1">
    <location>
        <begin position="254"/>
        <end position="264"/>
    </location>
</feature>
<feature type="region of interest" description="Disordered" evidence="1">
    <location>
        <begin position="1211"/>
        <end position="1231"/>
    </location>
</feature>
<feature type="compositionally biased region" description="Polar residues" evidence="1">
    <location>
        <begin position="505"/>
        <end position="524"/>
    </location>
</feature>
<accession>A0A8I6TGN9</accession>
<feature type="region of interest" description="Disordered" evidence="1">
    <location>
        <begin position="633"/>
        <end position="751"/>
    </location>
</feature>
<dbReference type="GeneID" id="106666146"/>
<name>A0A8I6TGN9_CIMLE</name>
<feature type="region of interest" description="Disordered" evidence="1">
    <location>
        <begin position="254"/>
        <end position="294"/>
    </location>
</feature>
<feature type="compositionally biased region" description="Basic residues" evidence="1">
    <location>
        <begin position="647"/>
        <end position="658"/>
    </location>
</feature>
<dbReference type="Proteomes" id="UP000494040">
    <property type="component" value="Unassembled WGS sequence"/>
</dbReference>
<feature type="region of interest" description="Disordered" evidence="1">
    <location>
        <begin position="502"/>
        <end position="557"/>
    </location>
</feature>
<feature type="compositionally biased region" description="Polar residues" evidence="1">
    <location>
        <begin position="717"/>
        <end position="727"/>
    </location>
</feature>
<feature type="compositionally biased region" description="Basic and acidic residues" evidence="1">
    <location>
        <begin position="659"/>
        <end position="686"/>
    </location>
</feature>
<evidence type="ECO:0000313" key="2">
    <source>
        <dbReference type="EnsemblMetazoa" id="XP_014248585.1"/>
    </source>
</evidence>
<feature type="region of interest" description="Disordered" evidence="1">
    <location>
        <begin position="1"/>
        <end position="78"/>
    </location>
</feature>
<feature type="compositionally biased region" description="Basic residues" evidence="1">
    <location>
        <begin position="687"/>
        <end position="698"/>
    </location>
</feature>
<feature type="compositionally biased region" description="Basic and acidic residues" evidence="1">
    <location>
        <begin position="1211"/>
        <end position="1220"/>
    </location>
</feature>
<keyword evidence="3" id="KW-1185">Reference proteome</keyword>
<protein>
    <submittedName>
        <fullName evidence="2">Uncharacterized protein</fullName>
    </submittedName>
</protein>
<dbReference type="RefSeq" id="XP_014248585.1">
    <property type="nucleotide sequence ID" value="XM_014393099.2"/>
</dbReference>
<dbReference type="EnsemblMetazoa" id="XM_014393099.2">
    <property type="protein sequence ID" value="XP_014248585.1"/>
    <property type="gene ID" value="LOC106666146"/>
</dbReference>
<feature type="compositionally biased region" description="Basic residues" evidence="1">
    <location>
        <begin position="265"/>
        <end position="285"/>
    </location>
</feature>
<reference evidence="2" key="1">
    <citation type="submission" date="2022-01" db="UniProtKB">
        <authorList>
            <consortium name="EnsemblMetazoa"/>
        </authorList>
    </citation>
    <scope>IDENTIFICATION</scope>
</reference>
<organism evidence="2 3">
    <name type="scientific">Cimex lectularius</name>
    <name type="common">Bed bug</name>
    <name type="synonym">Acanthia lectularia</name>
    <dbReference type="NCBI Taxonomy" id="79782"/>
    <lineage>
        <taxon>Eukaryota</taxon>
        <taxon>Metazoa</taxon>
        <taxon>Ecdysozoa</taxon>
        <taxon>Arthropoda</taxon>
        <taxon>Hexapoda</taxon>
        <taxon>Insecta</taxon>
        <taxon>Pterygota</taxon>
        <taxon>Neoptera</taxon>
        <taxon>Paraneoptera</taxon>
        <taxon>Hemiptera</taxon>
        <taxon>Heteroptera</taxon>
        <taxon>Panheteroptera</taxon>
        <taxon>Cimicomorpha</taxon>
        <taxon>Cimicidae</taxon>
        <taxon>Cimex</taxon>
    </lineage>
</organism>
<feature type="compositionally biased region" description="Basic residues" evidence="1">
    <location>
        <begin position="24"/>
        <end position="34"/>
    </location>
</feature>
<proteinExistence type="predicted"/>
<evidence type="ECO:0000256" key="1">
    <source>
        <dbReference type="SAM" id="MobiDB-lite"/>
    </source>
</evidence>
<evidence type="ECO:0000313" key="3">
    <source>
        <dbReference type="Proteomes" id="UP000494040"/>
    </source>
</evidence>
<sequence>MRHNIAQEVDNRDCDSSSMESGSPKKRTTVRKSNPKLDFSSDSDTPHRKLRPRRNEKLSEAVIQKPGDVGNDNRHGSDFDSKLKVIIEPEDFVSTDFGKSNKMHSDENVVILKRMMDHIVSIMSDDEHKPQLEKMYGESEILEVKNLIKSGGNDREKVYQILKPSTLKIYKNLNQPEHIGLFKGCDIFSLKSSPSHNEKVNQIVAELLQSCSPDNKQSTSENVKKDKFIKRLFTTNNQTKEISESETKILDNETGISENGNKTRSTNKNRRHKLTNRRKKAKKIMKGQLQAESSPMIQEPDVLELTELTNNNKNDVLKENIDHTFEKEENFLPQNFSIASPKFYLTQNKKGIHKLIGRKDFVQEVIGNVVICGETEIEGSNRIVLSNDDIELDHQTEKKAFNSSNANKDFVNDSSSSDIELKKEISLATSKELVRRNVEVIEISDDSSNSDKDLVKHNNLNVESHEILSPQGSPLCEDGINKLTDQIKLSGSKENCFSELDSSRKVSNTSAETNLRNSPKNCIKTNKKLKVEDSSESSCSSNSGSDDESAKEDIQNPNLEIITQKDLECNEALQMHTSDQLKQSIEEDNSIKLTTKYNNTIEQSIHKDQKLPKHSAKDPELLKECSPFMDRFKEKKSNKSNAEVQLNKRKKEIKRHKVTERNHNKLLNEKQEMAEHKLKHDNEAPKKDKKKERKKRGRTNMNQNESTKTSKKPLEMANTTKNNSSISEPHISRKRTSKKLSKDNTDLDETMELLSKPNTSSRASPLIKKECEKQMKQKTLLKTVITKQEDEEVATRLPGYETDSSENEPTFNNGEVNLNKTSPNHCYEIKFNSDNFEPNQNDYIALEYDIGNNSDSSYEKMIKEINSAKLEKINNGSKENVACLNEESNEATFETSVGSKINGSDKFTVFTNNEILVKTAYVNNEPIGIMCPIDEGSFFSYKDKYQIRYTPELFVRKMKIKVRQQMELLKKPFMDNVVKNFMNKICEEYYKNGNCCSPLCVKKHLLPKEWYNMMADEEAWAITNLILTQAAQPPVSFCCSVLEWLGEVKKCKMKIMLVTEYFRRIKTFENCRTVWLAVLKALTISGFHEWEAVCCVLLYFYTDTCPSVTRNIMRYIGLEKRVYPNMWQSLQPLVEIGFQLPNTIIRSLLELLCHDKNNNFSNDAILLIGLQVKKMKPMNLQRMDTLIQKFLEIHKQIFPVKMPLKSCLKEANKPREEHNLSRKRSQTFSTEDHPLLKKPLILNTANSTSPNIRGVYEVEKVKAALLRSFKAKNTPDIANILFKYGGKKEYEVILAEELFTLIQPEKNAFQLIKDIIHEIRISGNMKHSILIMARVCITFMLHFVINFSDWKLAFDFLLLIRENHLNPIIMKPVCYEYSELRIAITCSEINFYNKHYNSAIAILINNKLLYEDSSKWQISGSSREFHFVKQIIQFLFINFNSAKMVDVSYTLFKSTMKSQNSLRVPIDLLDFYEPLLCNMFEKFDKYKHKLLSFYIQVNEIDSTVQLTGLSYRVLVIVAVRNDNFEVIKDLVSKAISTYVYPILEDKENVITLNTCLLQEEMKAYLVEWFRWDLNKSKDRSFLKHNVQIQFKLSKTDDFIECEQLPVPMILNSVDPSLNCAVRRLQAVLSEFTKVPFQALNIKMKNDALYVPPETTKLLIKSAKKMY</sequence>
<dbReference type="OrthoDB" id="6625655at2759"/>